<evidence type="ECO:0000313" key="3">
    <source>
        <dbReference type="Proteomes" id="UP001054945"/>
    </source>
</evidence>
<gene>
    <name evidence="2" type="ORF">CEXT_25531</name>
</gene>
<protein>
    <submittedName>
        <fullName evidence="2">Uncharacterized protein</fullName>
    </submittedName>
</protein>
<comment type="caution">
    <text evidence="2">The sequence shown here is derived from an EMBL/GenBank/DDBJ whole genome shotgun (WGS) entry which is preliminary data.</text>
</comment>
<proteinExistence type="predicted"/>
<name>A0AAV4Y7K6_CAEEX</name>
<accession>A0AAV4Y7K6</accession>
<feature type="compositionally biased region" description="Polar residues" evidence="1">
    <location>
        <begin position="86"/>
        <end position="108"/>
    </location>
</feature>
<keyword evidence="3" id="KW-1185">Reference proteome</keyword>
<evidence type="ECO:0000256" key="1">
    <source>
        <dbReference type="SAM" id="MobiDB-lite"/>
    </source>
</evidence>
<organism evidence="2 3">
    <name type="scientific">Caerostris extrusa</name>
    <name type="common">Bark spider</name>
    <name type="synonym">Caerostris bankana</name>
    <dbReference type="NCBI Taxonomy" id="172846"/>
    <lineage>
        <taxon>Eukaryota</taxon>
        <taxon>Metazoa</taxon>
        <taxon>Ecdysozoa</taxon>
        <taxon>Arthropoda</taxon>
        <taxon>Chelicerata</taxon>
        <taxon>Arachnida</taxon>
        <taxon>Araneae</taxon>
        <taxon>Araneomorphae</taxon>
        <taxon>Entelegynae</taxon>
        <taxon>Araneoidea</taxon>
        <taxon>Araneidae</taxon>
        <taxon>Caerostris</taxon>
    </lineage>
</organism>
<dbReference type="Proteomes" id="UP001054945">
    <property type="component" value="Unassembled WGS sequence"/>
</dbReference>
<dbReference type="AlphaFoldDB" id="A0AAV4Y7K6"/>
<evidence type="ECO:0000313" key="2">
    <source>
        <dbReference type="EMBL" id="GIZ02426.1"/>
    </source>
</evidence>
<dbReference type="EMBL" id="BPLR01001458">
    <property type="protein sequence ID" value="GIZ02426.1"/>
    <property type="molecule type" value="Genomic_DNA"/>
</dbReference>
<feature type="region of interest" description="Disordered" evidence="1">
    <location>
        <begin position="83"/>
        <end position="109"/>
    </location>
</feature>
<reference evidence="2 3" key="1">
    <citation type="submission" date="2021-06" db="EMBL/GenBank/DDBJ databases">
        <title>Caerostris extrusa draft genome.</title>
        <authorList>
            <person name="Kono N."/>
            <person name="Arakawa K."/>
        </authorList>
    </citation>
    <scope>NUCLEOTIDE SEQUENCE [LARGE SCALE GENOMIC DNA]</scope>
</reference>
<sequence>MFRSQTCNVKQKRENRVSFLDWYADTQEAQVRQDVSLEPLFECTRMVKEALSREGLGQEVLKNLTFVQQDIFDAVLDTFGEEDRISSSPGTPQSGRILNPTHTESMQSPDRKKCFKIFMLEYRGL</sequence>